<comment type="similarity">
    <text evidence="3 9">Belongs to the CobD/CbiB family.</text>
</comment>
<organism evidence="10 11">
    <name type="scientific">Shewanella benthica KT99</name>
    <dbReference type="NCBI Taxonomy" id="314608"/>
    <lineage>
        <taxon>Bacteria</taxon>
        <taxon>Pseudomonadati</taxon>
        <taxon>Pseudomonadota</taxon>
        <taxon>Gammaproteobacteria</taxon>
        <taxon>Alteromonadales</taxon>
        <taxon>Shewanellaceae</taxon>
        <taxon>Shewanella</taxon>
    </lineage>
</organism>
<gene>
    <name evidence="9" type="primary">cobD</name>
    <name evidence="10" type="ORF">KT99_16404</name>
</gene>
<evidence type="ECO:0000313" key="11">
    <source>
        <dbReference type="Proteomes" id="UP000005839"/>
    </source>
</evidence>
<evidence type="ECO:0000256" key="6">
    <source>
        <dbReference type="ARBA" id="ARBA00022692"/>
    </source>
</evidence>
<dbReference type="AlphaFoldDB" id="A9D3D4"/>
<dbReference type="InterPro" id="IPR004485">
    <property type="entry name" value="Cobalamin_biosynth_CobD/CbiB"/>
</dbReference>
<dbReference type="GO" id="GO:0015420">
    <property type="term" value="F:ABC-type vitamin B12 transporter activity"/>
    <property type="evidence" value="ECO:0007669"/>
    <property type="project" value="UniProtKB-UniRule"/>
</dbReference>
<comment type="caution">
    <text evidence="10">The sequence shown here is derived from an EMBL/GenBank/DDBJ whole genome shotgun (WGS) entry which is preliminary data.</text>
</comment>
<keyword evidence="4 9" id="KW-1003">Cell membrane</keyword>
<evidence type="ECO:0000256" key="7">
    <source>
        <dbReference type="ARBA" id="ARBA00022989"/>
    </source>
</evidence>
<name>A9D3D4_9GAMM</name>
<comment type="caution">
    <text evidence="9">Lacks conserved residue(s) required for the propagation of feature annotation.</text>
</comment>
<evidence type="ECO:0000256" key="3">
    <source>
        <dbReference type="ARBA" id="ARBA00006263"/>
    </source>
</evidence>
<evidence type="ECO:0000313" key="10">
    <source>
        <dbReference type="EMBL" id="EDQ01666.1"/>
    </source>
</evidence>
<dbReference type="GO" id="GO:0048472">
    <property type="term" value="F:threonine-phosphate decarboxylase activity"/>
    <property type="evidence" value="ECO:0007669"/>
    <property type="project" value="InterPro"/>
</dbReference>
<evidence type="ECO:0000256" key="8">
    <source>
        <dbReference type="ARBA" id="ARBA00023136"/>
    </source>
</evidence>
<protein>
    <recommendedName>
        <fullName evidence="9">Cobalamin biosynthesis protein CobD</fullName>
    </recommendedName>
</protein>
<comment type="function">
    <text evidence="9">Converts cobyric acid to cobinamide by the addition of aminopropanol on the F carboxylic group.</text>
</comment>
<evidence type="ECO:0000256" key="4">
    <source>
        <dbReference type="ARBA" id="ARBA00022475"/>
    </source>
</evidence>
<keyword evidence="7 9" id="KW-1133">Transmembrane helix</keyword>
<comment type="subcellular location">
    <subcellularLocation>
        <location evidence="1 9">Cell membrane</location>
        <topology evidence="1 9">Multi-pass membrane protein</topology>
    </subcellularLocation>
</comment>
<dbReference type="PANTHER" id="PTHR34308:SF1">
    <property type="entry name" value="COBALAMIN BIOSYNTHESIS PROTEIN CBIB"/>
    <property type="match status" value="1"/>
</dbReference>
<evidence type="ECO:0000256" key="5">
    <source>
        <dbReference type="ARBA" id="ARBA00022573"/>
    </source>
</evidence>
<feature type="transmembrane region" description="Helical" evidence="9">
    <location>
        <begin position="149"/>
        <end position="168"/>
    </location>
</feature>
<dbReference type="RefSeq" id="WP_005497819.1">
    <property type="nucleotide sequence ID" value="NZ_ABIC01000008.1"/>
</dbReference>
<keyword evidence="6 9" id="KW-0812">Transmembrane</keyword>
<dbReference type="Pfam" id="PF03186">
    <property type="entry name" value="CobD_Cbib"/>
    <property type="match status" value="1"/>
</dbReference>
<evidence type="ECO:0000256" key="2">
    <source>
        <dbReference type="ARBA" id="ARBA00004953"/>
    </source>
</evidence>
<feature type="transmembrane region" description="Helical" evidence="9">
    <location>
        <begin position="6"/>
        <end position="27"/>
    </location>
</feature>
<proteinExistence type="inferred from homology"/>
<feature type="transmembrane region" description="Helical" evidence="9">
    <location>
        <begin position="58"/>
        <end position="75"/>
    </location>
</feature>
<dbReference type="UniPathway" id="UPA00148"/>
<dbReference type="GO" id="GO:0009236">
    <property type="term" value="P:cobalamin biosynthetic process"/>
    <property type="evidence" value="ECO:0007669"/>
    <property type="project" value="UniProtKB-UniRule"/>
</dbReference>
<keyword evidence="8 9" id="KW-0472">Membrane</keyword>
<dbReference type="NCBIfam" id="TIGR00380">
    <property type="entry name" value="cobal_cbiB"/>
    <property type="match status" value="1"/>
</dbReference>
<feature type="transmembrane region" description="Helical" evidence="9">
    <location>
        <begin position="284"/>
        <end position="303"/>
    </location>
</feature>
<reference evidence="10 11" key="1">
    <citation type="submission" date="2007-10" db="EMBL/GenBank/DDBJ databases">
        <authorList>
            <person name="Yayanos A."/>
            <person name="Ferriera S."/>
            <person name="Johnson J."/>
            <person name="Kravitz S."/>
            <person name="Halpern A."/>
            <person name="Remington K."/>
            <person name="Beeson K."/>
            <person name="Tran B."/>
            <person name="Rogers Y.-H."/>
            <person name="Friedman R."/>
            <person name="Venter J.C."/>
        </authorList>
    </citation>
    <scope>NUCLEOTIDE SEQUENCE [LARGE SCALE GENOMIC DNA]</scope>
    <source>
        <strain evidence="10 11">KT99</strain>
    </source>
</reference>
<evidence type="ECO:0000256" key="9">
    <source>
        <dbReference type="HAMAP-Rule" id="MF_00024"/>
    </source>
</evidence>
<dbReference type="GO" id="GO:0005886">
    <property type="term" value="C:plasma membrane"/>
    <property type="evidence" value="ECO:0007669"/>
    <property type="project" value="UniProtKB-SubCell"/>
</dbReference>
<dbReference type="EMBL" id="ABIC01000008">
    <property type="protein sequence ID" value="EDQ01666.1"/>
    <property type="molecule type" value="Genomic_DNA"/>
</dbReference>
<comment type="pathway">
    <text evidence="2 9">Cofactor biosynthesis; adenosylcobalamin biosynthesis.</text>
</comment>
<evidence type="ECO:0000256" key="1">
    <source>
        <dbReference type="ARBA" id="ARBA00004651"/>
    </source>
</evidence>
<keyword evidence="5 9" id="KW-0169">Cobalamin biosynthesis</keyword>
<dbReference type="STRING" id="314608.KT99_16404"/>
<dbReference type="Proteomes" id="UP000005839">
    <property type="component" value="Unassembled WGS sequence"/>
</dbReference>
<keyword evidence="11" id="KW-1185">Reference proteome</keyword>
<dbReference type="HAMAP" id="MF_00024">
    <property type="entry name" value="CobD_CbiB"/>
    <property type="match status" value="1"/>
</dbReference>
<accession>A9D3D4</accession>
<sequence>MWPDLYFLSPLYCAGVISLALILDLVLGEVARFHPLVGLGNYIQWVQRRLWQNDKIKGCIAVALVVTVAVPFVWLPRVWWLDAILLYFVIGGRSLAQHGNSVAAALKHHGLVAGREKVAMIVSRKTDTLNEQQVVSAAVESVLENGNDALFGALFWFTVAGIPGAVLYRVSNTLDAMWGYKNDTFFHFGWAAAKLDDVLNYIPARLCGLAYALGGNTRQALTCWRGQASQCASPNGGVVMAAGAGSLNIIIGGAAEYDGYQCAKPLLGQGRVAVAADIVRASRLVWLSAIFWVLGLLMLALVMGDVYGG</sequence>
<dbReference type="PANTHER" id="PTHR34308">
    <property type="entry name" value="COBALAMIN BIOSYNTHESIS PROTEIN CBIB"/>
    <property type="match status" value="1"/>
</dbReference>